<comment type="caution">
    <text evidence="1">The sequence shown here is derived from an EMBL/GenBank/DDBJ whole genome shotgun (WGS) entry which is preliminary data.</text>
</comment>
<protein>
    <submittedName>
        <fullName evidence="1">Thiamine biosynthesis protein ThiS</fullName>
    </submittedName>
</protein>
<dbReference type="Proteomes" id="UP000600071">
    <property type="component" value="Unassembled WGS sequence"/>
</dbReference>
<organism evidence="1 2">
    <name type="scientific">Pyrodictium delaneyi</name>
    <dbReference type="NCBI Taxonomy" id="1273541"/>
    <lineage>
        <taxon>Archaea</taxon>
        <taxon>Thermoproteota</taxon>
        <taxon>Thermoprotei</taxon>
        <taxon>Desulfurococcales</taxon>
        <taxon>Pyrodictiaceae</taxon>
        <taxon>Pyrodictium</taxon>
    </lineage>
</organism>
<dbReference type="InterPro" id="IPR016155">
    <property type="entry name" value="Mopterin_synth/thiamin_S_b"/>
</dbReference>
<reference evidence="1" key="1">
    <citation type="journal article" date="2020" name="ISME J.">
        <title>Gammaproteobacteria mediating utilization of methyl-, sulfur- and petroleum organic compounds in deep ocean hydrothermal plumes.</title>
        <authorList>
            <person name="Zhou Z."/>
            <person name="Liu Y."/>
            <person name="Pan J."/>
            <person name="Cron B.R."/>
            <person name="Toner B.M."/>
            <person name="Anantharaman K."/>
            <person name="Breier J.A."/>
            <person name="Dick G.J."/>
            <person name="Li M."/>
        </authorList>
    </citation>
    <scope>NUCLEOTIDE SEQUENCE</scope>
    <source>
        <strain evidence="1">SZUA-1523</strain>
    </source>
</reference>
<accession>A0A833A276</accession>
<dbReference type="InterPro" id="IPR003749">
    <property type="entry name" value="ThiS/MoaD-like"/>
</dbReference>
<dbReference type="AlphaFoldDB" id="A0A833A276"/>
<sequence length="68" mass="7438">MAIRVRVIGSPSEKLVKHREGMTVSDVLRELGLLSSEYIVARNGRIVTEDEPVEDGDEIVLYPVVSGG</sequence>
<dbReference type="CDD" id="cd17506">
    <property type="entry name" value="Ubl_SAMP2_like"/>
    <property type="match status" value="1"/>
</dbReference>
<name>A0A833A276_9CREN</name>
<dbReference type="Pfam" id="PF02597">
    <property type="entry name" value="ThiS"/>
    <property type="match status" value="1"/>
</dbReference>
<dbReference type="EMBL" id="DQVR01000087">
    <property type="protein sequence ID" value="HIQ24196.1"/>
    <property type="molecule type" value="Genomic_DNA"/>
</dbReference>
<evidence type="ECO:0000313" key="2">
    <source>
        <dbReference type="Proteomes" id="UP000600071"/>
    </source>
</evidence>
<evidence type="ECO:0000313" key="1">
    <source>
        <dbReference type="EMBL" id="HIQ24196.1"/>
    </source>
</evidence>
<dbReference type="Gene3D" id="3.10.20.30">
    <property type="match status" value="1"/>
</dbReference>
<gene>
    <name evidence="1" type="ORF">EYH50_04020</name>
</gene>
<dbReference type="InterPro" id="IPR012675">
    <property type="entry name" value="Beta-grasp_dom_sf"/>
</dbReference>
<proteinExistence type="predicted"/>
<dbReference type="SUPFAM" id="SSF54285">
    <property type="entry name" value="MoaD/ThiS"/>
    <property type="match status" value="1"/>
</dbReference>